<keyword evidence="6" id="KW-0653">Protein transport</keyword>
<evidence type="ECO:0000256" key="7">
    <source>
        <dbReference type="ARBA" id="ARBA00022989"/>
    </source>
</evidence>
<organism evidence="11 12">
    <name type="scientific">Bosea lathyri</name>
    <dbReference type="NCBI Taxonomy" id="1036778"/>
    <lineage>
        <taxon>Bacteria</taxon>
        <taxon>Pseudomonadati</taxon>
        <taxon>Pseudomonadota</taxon>
        <taxon>Alphaproteobacteria</taxon>
        <taxon>Hyphomicrobiales</taxon>
        <taxon>Boseaceae</taxon>
        <taxon>Bosea</taxon>
    </lineage>
</organism>
<dbReference type="PROSITE" id="PS50928">
    <property type="entry name" value="ABC_TM1"/>
    <property type="match status" value="1"/>
</dbReference>
<evidence type="ECO:0000256" key="8">
    <source>
        <dbReference type="ARBA" id="ARBA00023136"/>
    </source>
</evidence>
<evidence type="ECO:0000256" key="3">
    <source>
        <dbReference type="ARBA" id="ARBA00022475"/>
    </source>
</evidence>
<name>A0A1H6D8L4_9HYPH</name>
<dbReference type="EMBL" id="FNUY01000018">
    <property type="protein sequence ID" value="SEG81582.1"/>
    <property type="molecule type" value="Genomic_DNA"/>
</dbReference>
<comment type="similarity">
    <text evidence="9">Belongs to the binding-protein-dependent transport system permease family.</text>
</comment>
<dbReference type="Gene3D" id="1.10.3720.10">
    <property type="entry name" value="MetI-like"/>
    <property type="match status" value="1"/>
</dbReference>
<comment type="subcellular location">
    <subcellularLocation>
        <location evidence="1 9">Cell membrane</location>
        <topology evidence="1 9">Multi-pass membrane protein</topology>
    </subcellularLocation>
</comment>
<feature type="transmembrane region" description="Helical" evidence="9">
    <location>
        <begin position="98"/>
        <end position="123"/>
    </location>
</feature>
<evidence type="ECO:0000256" key="9">
    <source>
        <dbReference type="RuleBase" id="RU363032"/>
    </source>
</evidence>
<dbReference type="GO" id="GO:0055085">
    <property type="term" value="P:transmembrane transport"/>
    <property type="evidence" value="ECO:0007669"/>
    <property type="project" value="InterPro"/>
</dbReference>
<dbReference type="Pfam" id="PF00528">
    <property type="entry name" value="BPD_transp_1"/>
    <property type="match status" value="1"/>
</dbReference>
<keyword evidence="7 9" id="KW-1133">Transmembrane helix</keyword>
<feature type="transmembrane region" description="Helical" evidence="9">
    <location>
        <begin position="161"/>
        <end position="178"/>
    </location>
</feature>
<dbReference type="AlphaFoldDB" id="A0A1H6D8L4"/>
<dbReference type="PANTHER" id="PTHR43386">
    <property type="entry name" value="OLIGOPEPTIDE TRANSPORT SYSTEM PERMEASE PROTEIN APPC"/>
    <property type="match status" value="1"/>
</dbReference>
<dbReference type="Pfam" id="PF12911">
    <property type="entry name" value="OppC_N"/>
    <property type="match status" value="1"/>
</dbReference>
<dbReference type="Proteomes" id="UP000236743">
    <property type="component" value="Unassembled WGS sequence"/>
</dbReference>
<sequence>MSAANLSDTQSLAPQLPPSRWNSAGMRRFRRHKLAVFGAAAIVTMVLACVFGPMLLPYSDTFIDIRQRFAPPFSGPHVLGTDPLGRDILARLLMAGRISLAVGFSAMLVSMAIGVCVGVIAGFYQGVVGAALMRFVDAMLCFPSIFLLLAISALIEPSVPSIVLLIAMTSWMEVARVVEAQIRSLRTRDFAVAAVSMGSSNARIMFRELLPNAVAPIVVAATLNVAHAILAESYISFLGYGIQPPTPSWGNMLENAQSYLTSAPWLAILPGAAITLAVTSFNFVGDGLRDALDPRMDLP</sequence>
<dbReference type="SUPFAM" id="SSF161098">
    <property type="entry name" value="MetI-like"/>
    <property type="match status" value="1"/>
</dbReference>
<evidence type="ECO:0000256" key="1">
    <source>
        <dbReference type="ARBA" id="ARBA00004651"/>
    </source>
</evidence>
<dbReference type="InterPro" id="IPR025966">
    <property type="entry name" value="OppC_N"/>
</dbReference>
<dbReference type="InterPro" id="IPR035906">
    <property type="entry name" value="MetI-like_sf"/>
</dbReference>
<dbReference type="RefSeq" id="WP_103875554.1">
    <property type="nucleotide sequence ID" value="NZ_FNUY01000018.1"/>
</dbReference>
<feature type="transmembrane region" description="Helical" evidence="9">
    <location>
        <begin position="213"/>
        <end position="242"/>
    </location>
</feature>
<reference evidence="11 12" key="1">
    <citation type="submission" date="2016-10" db="EMBL/GenBank/DDBJ databases">
        <authorList>
            <person name="de Groot N.N."/>
        </authorList>
    </citation>
    <scope>NUCLEOTIDE SEQUENCE [LARGE SCALE GENOMIC DNA]</scope>
    <source>
        <strain evidence="11 12">DSM 26656</strain>
    </source>
</reference>
<keyword evidence="3" id="KW-1003">Cell membrane</keyword>
<dbReference type="InterPro" id="IPR000515">
    <property type="entry name" value="MetI-like"/>
</dbReference>
<feature type="transmembrane region" description="Helical" evidence="9">
    <location>
        <begin position="262"/>
        <end position="285"/>
    </location>
</feature>
<accession>A0A1H6D8L4</accession>
<feature type="domain" description="ABC transmembrane type-1" evidence="10">
    <location>
        <begin position="96"/>
        <end position="285"/>
    </location>
</feature>
<evidence type="ECO:0000313" key="12">
    <source>
        <dbReference type="Proteomes" id="UP000236743"/>
    </source>
</evidence>
<protein>
    <submittedName>
        <fullName evidence="11">Peptide/nickel transport system permease protein</fullName>
    </submittedName>
</protein>
<evidence type="ECO:0000256" key="2">
    <source>
        <dbReference type="ARBA" id="ARBA00022448"/>
    </source>
</evidence>
<dbReference type="GO" id="GO:0015031">
    <property type="term" value="P:protein transport"/>
    <property type="evidence" value="ECO:0007669"/>
    <property type="project" value="UniProtKB-KW"/>
</dbReference>
<dbReference type="GO" id="GO:0005886">
    <property type="term" value="C:plasma membrane"/>
    <property type="evidence" value="ECO:0007669"/>
    <property type="project" value="UniProtKB-SubCell"/>
</dbReference>
<dbReference type="PANTHER" id="PTHR43386:SF1">
    <property type="entry name" value="D,D-DIPEPTIDE TRANSPORT SYSTEM PERMEASE PROTEIN DDPC-RELATED"/>
    <property type="match status" value="1"/>
</dbReference>
<keyword evidence="5" id="KW-0571">Peptide transport</keyword>
<keyword evidence="8 9" id="KW-0472">Membrane</keyword>
<proteinExistence type="inferred from homology"/>
<gene>
    <name evidence="11" type="ORF">SAMN04488115_11869</name>
</gene>
<feature type="transmembrane region" description="Helical" evidence="9">
    <location>
        <begin position="34"/>
        <end position="56"/>
    </location>
</feature>
<evidence type="ECO:0000256" key="5">
    <source>
        <dbReference type="ARBA" id="ARBA00022856"/>
    </source>
</evidence>
<evidence type="ECO:0000256" key="6">
    <source>
        <dbReference type="ARBA" id="ARBA00022927"/>
    </source>
</evidence>
<keyword evidence="2 9" id="KW-0813">Transport</keyword>
<evidence type="ECO:0000313" key="11">
    <source>
        <dbReference type="EMBL" id="SEG81582.1"/>
    </source>
</evidence>
<evidence type="ECO:0000259" key="10">
    <source>
        <dbReference type="PROSITE" id="PS50928"/>
    </source>
</evidence>
<feature type="transmembrane region" description="Helical" evidence="9">
    <location>
        <begin position="135"/>
        <end position="155"/>
    </location>
</feature>
<keyword evidence="12" id="KW-1185">Reference proteome</keyword>
<keyword evidence="4 9" id="KW-0812">Transmembrane</keyword>
<dbReference type="OrthoDB" id="9766870at2"/>
<dbReference type="InterPro" id="IPR050366">
    <property type="entry name" value="BP-dependent_transpt_permease"/>
</dbReference>
<evidence type="ECO:0000256" key="4">
    <source>
        <dbReference type="ARBA" id="ARBA00022692"/>
    </source>
</evidence>
<dbReference type="GO" id="GO:0015833">
    <property type="term" value="P:peptide transport"/>
    <property type="evidence" value="ECO:0007669"/>
    <property type="project" value="UniProtKB-KW"/>
</dbReference>
<dbReference type="CDD" id="cd06261">
    <property type="entry name" value="TM_PBP2"/>
    <property type="match status" value="1"/>
</dbReference>